<dbReference type="eggNOG" id="COG2928">
    <property type="taxonomic scope" value="Bacteria"/>
</dbReference>
<dbReference type="PANTHER" id="PTHR31876:SF26">
    <property type="entry name" value="PROTEIN LIKE COV 2"/>
    <property type="match status" value="1"/>
</dbReference>
<dbReference type="PANTHER" id="PTHR31876">
    <property type="entry name" value="COV-LIKE PROTEIN 1"/>
    <property type="match status" value="1"/>
</dbReference>
<accession>A0Y9W7</accession>
<sequence length="202" mass="22098">MNSINNFVKKSVLGGLLVVLPAVVVFFTIRWAFYTVAEIIQPLVTPLNDRINAPEFIIDLLVILMILTGCFVVGNIAATGFGKWLHTRFDNTLSILAPGYNLVKDIIHQVLGNDSNSPFSKGDVARARLFGPDIKTEVTGIITSHHENGWYTLFVPTGPNPTSGMMYHLPPEQVTLMPTVKVDEALRTIISCGAGSGELFSR</sequence>
<name>A0Y9W7_9GAMM</name>
<reference evidence="2 3" key="1">
    <citation type="journal article" date="2010" name="J. Bacteriol.">
        <title>Genome sequence of the oligotrophic marine Gammaproteobacterium HTCC2143, isolated from the Oregon Coast.</title>
        <authorList>
            <person name="Oh H.M."/>
            <person name="Kang I."/>
            <person name="Ferriera S."/>
            <person name="Giovannoni S.J."/>
            <person name="Cho J.C."/>
        </authorList>
    </citation>
    <scope>NUCLEOTIDE SEQUENCE [LARGE SCALE GENOMIC DNA]</scope>
    <source>
        <strain evidence="2 3">HTCC2143</strain>
    </source>
</reference>
<keyword evidence="1" id="KW-0812">Transmembrane</keyword>
<organism evidence="2 3">
    <name type="scientific">marine gamma proteobacterium HTCC2143</name>
    <dbReference type="NCBI Taxonomy" id="247633"/>
    <lineage>
        <taxon>Bacteria</taxon>
        <taxon>Pseudomonadati</taxon>
        <taxon>Pseudomonadota</taxon>
        <taxon>Gammaproteobacteria</taxon>
        <taxon>Cellvibrionales</taxon>
        <taxon>Spongiibacteraceae</taxon>
        <taxon>BD1-7 clade</taxon>
    </lineage>
</organism>
<comment type="caution">
    <text evidence="2">The sequence shown here is derived from an EMBL/GenBank/DDBJ whole genome shotgun (WGS) entry which is preliminary data.</text>
</comment>
<dbReference type="Proteomes" id="UP000004931">
    <property type="component" value="Unassembled WGS sequence"/>
</dbReference>
<dbReference type="InterPro" id="IPR007462">
    <property type="entry name" value="COV1-like"/>
</dbReference>
<evidence type="ECO:0008006" key="4">
    <source>
        <dbReference type="Google" id="ProtNLM"/>
    </source>
</evidence>
<dbReference type="OrthoDB" id="9780267at2"/>
<dbReference type="AlphaFoldDB" id="A0Y9W7"/>
<dbReference type="STRING" id="247633.GP2143_16736"/>
<proteinExistence type="predicted"/>
<dbReference type="Pfam" id="PF04367">
    <property type="entry name" value="DUF502"/>
    <property type="match status" value="1"/>
</dbReference>
<keyword evidence="3" id="KW-1185">Reference proteome</keyword>
<dbReference type="EMBL" id="AAVT01000001">
    <property type="protein sequence ID" value="EAW32921.1"/>
    <property type="molecule type" value="Genomic_DNA"/>
</dbReference>
<gene>
    <name evidence="2" type="ORF">GP2143_16736</name>
</gene>
<evidence type="ECO:0000256" key="1">
    <source>
        <dbReference type="SAM" id="Phobius"/>
    </source>
</evidence>
<evidence type="ECO:0000313" key="2">
    <source>
        <dbReference type="EMBL" id="EAW32921.1"/>
    </source>
</evidence>
<feature type="transmembrane region" description="Helical" evidence="1">
    <location>
        <begin position="56"/>
        <end position="78"/>
    </location>
</feature>
<keyword evidence="1" id="KW-1133">Transmembrane helix</keyword>
<feature type="transmembrane region" description="Helical" evidence="1">
    <location>
        <begin position="12"/>
        <end position="36"/>
    </location>
</feature>
<keyword evidence="1" id="KW-0472">Membrane</keyword>
<evidence type="ECO:0000313" key="3">
    <source>
        <dbReference type="Proteomes" id="UP000004931"/>
    </source>
</evidence>
<protein>
    <recommendedName>
        <fullName evidence="4">DUF502 domain-containing protein</fullName>
    </recommendedName>
</protein>